<evidence type="ECO:0000259" key="2">
    <source>
        <dbReference type="Pfam" id="PF00561"/>
    </source>
</evidence>
<dbReference type="PANTHER" id="PTHR43798">
    <property type="entry name" value="MONOACYLGLYCEROL LIPASE"/>
    <property type="match status" value="1"/>
</dbReference>
<dbReference type="KEGG" id="ptx:ABW99_20550"/>
<dbReference type="SUPFAM" id="SSF53474">
    <property type="entry name" value="alpha/beta-Hydrolases"/>
    <property type="match status" value="1"/>
</dbReference>
<dbReference type="RefSeq" id="WP_047216174.1">
    <property type="nucleotide sequence ID" value="NZ_CP011568.3"/>
</dbReference>
<dbReference type="PRINTS" id="PR00412">
    <property type="entry name" value="EPOXHYDRLASE"/>
</dbReference>
<dbReference type="GO" id="GO:0016020">
    <property type="term" value="C:membrane"/>
    <property type="evidence" value="ECO:0007669"/>
    <property type="project" value="TreeGrafter"/>
</dbReference>
<accession>A0A0G3EZN5</accession>
<evidence type="ECO:0000313" key="4">
    <source>
        <dbReference type="Proteomes" id="UP000036700"/>
    </source>
</evidence>
<dbReference type="InterPro" id="IPR050266">
    <property type="entry name" value="AB_hydrolase_sf"/>
</dbReference>
<dbReference type="PRINTS" id="PR00111">
    <property type="entry name" value="ABHYDROLASE"/>
</dbReference>
<proteinExistence type="predicted"/>
<feature type="domain" description="AB hydrolase-1" evidence="2">
    <location>
        <begin position="21"/>
        <end position="248"/>
    </location>
</feature>
<protein>
    <submittedName>
        <fullName evidence="3">Alpha/beta hydrolase</fullName>
    </submittedName>
</protein>
<evidence type="ECO:0000313" key="3">
    <source>
        <dbReference type="EMBL" id="AKJ70241.1"/>
    </source>
</evidence>
<dbReference type="Gene3D" id="3.40.50.1820">
    <property type="entry name" value="alpha/beta hydrolase"/>
    <property type="match status" value="1"/>
</dbReference>
<gene>
    <name evidence="3" type="ORF">ABW99_20550</name>
</gene>
<dbReference type="InterPro" id="IPR000073">
    <property type="entry name" value="AB_hydrolase_1"/>
</dbReference>
<dbReference type="OrthoDB" id="9785847at2"/>
<dbReference type="GO" id="GO:0016787">
    <property type="term" value="F:hydrolase activity"/>
    <property type="evidence" value="ECO:0007669"/>
    <property type="project" value="UniProtKB-KW"/>
</dbReference>
<organism evidence="3 4">
    <name type="scientific">Pandoraea thiooxydans</name>
    <dbReference type="NCBI Taxonomy" id="445709"/>
    <lineage>
        <taxon>Bacteria</taxon>
        <taxon>Pseudomonadati</taxon>
        <taxon>Pseudomonadota</taxon>
        <taxon>Betaproteobacteria</taxon>
        <taxon>Burkholderiales</taxon>
        <taxon>Burkholderiaceae</taxon>
        <taxon>Pandoraea</taxon>
    </lineage>
</organism>
<reference evidence="4" key="1">
    <citation type="submission" date="2015-06" db="EMBL/GenBank/DDBJ databases">
        <authorList>
            <person name="Lim Y.L."/>
            <person name="Ee R."/>
            <person name="Yong D."/>
            <person name="How K.Y."/>
            <person name="Yin W.F."/>
            <person name="Chan K.G."/>
        </authorList>
    </citation>
    <scope>NUCLEOTIDE SEQUENCE [LARGE SCALE GENOMIC DNA]</scope>
    <source>
        <strain evidence="4">DSM 25325</strain>
    </source>
</reference>
<dbReference type="Proteomes" id="UP000036700">
    <property type="component" value="Chromosome"/>
</dbReference>
<dbReference type="Pfam" id="PF00561">
    <property type="entry name" value="Abhydrolase_1"/>
    <property type="match status" value="1"/>
</dbReference>
<keyword evidence="1 3" id="KW-0378">Hydrolase</keyword>
<dbReference type="InterPro" id="IPR000639">
    <property type="entry name" value="Epox_hydrolase-like"/>
</dbReference>
<dbReference type="AlphaFoldDB" id="A0A0G3EZN5"/>
<name>A0A0G3EZN5_9BURK</name>
<evidence type="ECO:0000256" key="1">
    <source>
        <dbReference type="ARBA" id="ARBA00022801"/>
    </source>
</evidence>
<dbReference type="PANTHER" id="PTHR43798:SF31">
    <property type="entry name" value="AB HYDROLASE SUPERFAMILY PROTEIN YCLE"/>
    <property type="match status" value="1"/>
</dbReference>
<sequence>MSSSLPRSGMAFDVTGDGDTAIFLLHGIGGNRHTWPALVDALGRAGYCAVACDLPGYGASATVEPYTLEQLALSCVQCMDIVGARRAVVLGHSMGGMVAQTIAALAPGRADGLILYATSAAFGRPDGDWQRDFVRQRTAPLDAGCSMSELARDLVARMVGPTASAQAIAAAVAAMGAVPPETYRAALGALVAFDRRADLPRIAVPTLALGAENDGNAPPAVLQKIAQRIPGAEYVCLPQAGHLAHLETPAAFNAAVLAFLSRHFPAASATSPMPPRPSRFS</sequence>
<keyword evidence="4" id="KW-1185">Reference proteome</keyword>
<dbReference type="InterPro" id="IPR029058">
    <property type="entry name" value="AB_hydrolase_fold"/>
</dbReference>
<dbReference type="PATRIC" id="fig|445709.3.peg.4309"/>
<dbReference type="EMBL" id="CP011568">
    <property type="protein sequence ID" value="AKJ70241.1"/>
    <property type="molecule type" value="Genomic_DNA"/>
</dbReference>
<dbReference type="STRING" id="445709.ABW99_20550"/>